<comment type="caution">
    <text evidence="2">The sequence shown here is derived from an EMBL/GenBank/DDBJ whole genome shotgun (WGS) entry which is preliminary data.</text>
</comment>
<name>A0ABV3P4R8_9ACTN</name>
<evidence type="ECO:0000313" key="2">
    <source>
        <dbReference type="EMBL" id="MEW9264619.1"/>
    </source>
</evidence>
<dbReference type="Proteomes" id="UP001555826">
    <property type="component" value="Unassembled WGS sequence"/>
</dbReference>
<gene>
    <name evidence="2" type="ORF">AB1207_07660</name>
</gene>
<evidence type="ECO:0000256" key="1">
    <source>
        <dbReference type="SAM" id="MobiDB-lite"/>
    </source>
</evidence>
<evidence type="ECO:0000313" key="3">
    <source>
        <dbReference type="Proteomes" id="UP001555826"/>
    </source>
</evidence>
<sequence>MAIDYSKKANSPEPPAGGGGGGVSLSKVTLTKSAPKVSLSKSGGAGGTLRVHLAWNARPAGAAPASGGGFFSKLKAAAAPQSGIDLDIGALYEFSDGSKGVVQALGNAFRDRGAGDPVVWLDGDDRTGGGGENLFVDLGQAARIKRILVFAFIYEGVPNWAAADGVVTLHPTSGPEIEVRLDEHDDRSPMCAIAQIVSDGREVSVQREVRYVQGGQQALDEAFGWGMKWRTGRK</sequence>
<dbReference type="CDD" id="cd06974">
    <property type="entry name" value="TerD_like"/>
    <property type="match status" value="1"/>
</dbReference>
<accession>A0ABV3P4R8</accession>
<dbReference type="InterPro" id="IPR003325">
    <property type="entry name" value="TerD"/>
</dbReference>
<reference evidence="2 3" key="1">
    <citation type="submission" date="2024-07" db="EMBL/GenBank/DDBJ databases">
        <authorList>
            <person name="Thanompreechachai J."/>
            <person name="Duangmal K."/>
        </authorList>
    </citation>
    <scope>NUCLEOTIDE SEQUENCE [LARGE SCALE GENOMIC DNA]</scope>
    <source>
        <strain evidence="2 3">KCTC 19886</strain>
    </source>
</reference>
<protein>
    <submittedName>
        <fullName evidence="2">Tellurium resistance protein</fullName>
    </submittedName>
</protein>
<feature type="region of interest" description="Disordered" evidence="1">
    <location>
        <begin position="1"/>
        <end position="25"/>
    </location>
</feature>
<organism evidence="2 3">
    <name type="scientific">Kineococcus endophyticus</name>
    <dbReference type="NCBI Taxonomy" id="1181883"/>
    <lineage>
        <taxon>Bacteria</taxon>
        <taxon>Bacillati</taxon>
        <taxon>Actinomycetota</taxon>
        <taxon>Actinomycetes</taxon>
        <taxon>Kineosporiales</taxon>
        <taxon>Kineosporiaceae</taxon>
        <taxon>Kineococcus</taxon>
    </lineage>
</organism>
<dbReference type="RefSeq" id="WP_367637374.1">
    <property type="nucleotide sequence ID" value="NZ_JBFNQN010000004.1"/>
</dbReference>
<proteinExistence type="predicted"/>
<keyword evidence="3" id="KW-1185">Reference proteome</keyword>
<dbReference type="EMBL" id="JBFNQN010000004">
    <property type="protein sequence ID" value="MEW9264619.1"/>
    <property type="molecule type" value="Genomic_DNA"/>
</dbReference>
<dbReference type="Gene3D" id="2.60.60.30">
    <property type="entry name" value="sav2460 like domains"/>
    <property type="match status" value="1"/>
</dbReference>